<dbReference type="InterPro" id="IPR017900">
    <property type="entry name" value="4Fe4S_Fe_S_CS"/>
</dbReference>
<dbReference type="Proteomes" id="UP000534286">
    <property type="component" value="Unassembled WGS sequence"/>
</dbReference>
<feature type="binding site" evidence="7">
    <location>
        <position position="125"/>
    </location>
    <ligand>
        <name>[4Fe-4S] cluster</name>
        <dbReference type="ChEBI" id="CHEBI:49883"/>
        <label>4</label>
    </ligand>
</feature>
<gene>
    <name evidence="10" type="ORF">FHR32_008394</name>
</gene>
<feature type="binding site" evidence="7">
    <location>
        <position position="149"/>
    </location>
    <ligand>
        <name>[4Fe-4S] cluster</name>
        <dbReference type="ChEBI" id="CHEBI:49883"/>
        <label>2</label>
    </ligand>
</feature>
<dbReference type="EMBL" id="JACHJU010000006">
    <property type="protein sequence ID" value="MBB4943993.1"/>
    <property type="molecule type" value="Genomic_DNA"/>
</dbReference>
<dbReference type="Pfam" id="PF12800">
    <property type="entry name" value="Fer4_4"/>
    <property type="match status" value="1"/>
</dbReference>
<dbReference type="CDD" id="cd10560">
    <property type="entry name" value="FDH-O_like"/>
    <property type="match status" value="1"/>
</dbReference>
<keyword evidence="6 7" id="KW-0411">Iron-sulfur</keyword>
<evidence type="ECO:0000256" key="1">
    <source>
        <dbReference type="ARBA" id="ARBA00004196"/>
    </source>
</evidence>
<dbReference type="Gene3D" id="3.30.70.20">
    <property type="match status" value="2"/>
</dbReference>
<feature type="binding site" evidence="7">
    <location>
        <position position="17"/>
    </location>
    <ligand>
        <name>[4Fe-4S] cluster</name>
        <dbReference type="ChEBI" id="CHEBI:49883"/>
        <label>1</label>
    </ligand>
</feature>
<feature type="binding site" evidence="7">
    <location>
        <position position="122"/>
    </location>
    <ligand>
        <name>[4Fe-4S] cluster</name>
        <dbReference type="ChEBI" id="CHEBI:49883"/>
        <label>4</label>
    </ligand>
</feature>
<dbReference type="GO" id="GO:0051539">
    <property type="term" value="F:4 iron, 4 sulfur cluster binding"/>
    <property type="evidence" value="ECO:0007669"/>
    <property type="project" value="UniProtKB-KW"/>
</dbReference>
<evidence type="ECO:0000259" key="9">
    <source>
        <dbReference type="PROSITE" id="PS51379"/>
    </source>
</evidence>
<keyword evidence="4" id="KW-0677">Repeat</keyword>
<feature type="domain" description="4Fe-4S ferredoxin-type" evidence="9">
    <location>
        <begin position="113"/>
        <end position="142"/>
    </location>
</feature>
<dbReference type="PROSITE" id="PS51379">
    <property type="entry name" value="4FE4S_FER_2"/>
    <property type="match status" value="3"/>
</dbReference>
<dbReference type="RefSeq" id="WP_184759869.1">
    <property type="nucleotide sequence ID" value="NZ_BAABEK010000104.1"/>
</dbReference>
<dbReference type="InterPro" id="IPR017896">
    <property type="entry name" value="4Fe4S_Fe-S-bd"/>
</dbReference>
<dbReference type="PROSITE" id="PS00198">
    <property type="entry name" value="4FE4S_FER_1"/>
    <property type="match status" value="1"/>
</dbReference>
<feature type="transmembrane region" description="Helical" evidence="8">
    <location>
        <begin position="243"/>
        <end position="263"/>
    </location>
</feature>
<accession>A0A7W7WEL7</accession>
<feature type="binding site" evidence="7">
    <location>
        <position position="102"/>
    </location>
    <ligand>
        <name>[4Fe-4S] cluster</name>
        <dbReference type="ChEBI" id="CHEBI:49883"/>
        <label>4</label>
    </ligand>
</feature>
<feature type="binding site" evidence="7">
    <location>
        <position position="93"/>
    </location>
    <ligand>
        <name>[4Fe-4S] cluster</name>
        <dbReference type="ChEBI" id="CHEBI:49883"/>
        <label>3</label>
    </ligand>
</feature>
<evidence type="ECO:0000256" key="6">
    <source>
        <dbReference type="ARBA" id="ARBA00023014"/>
    </source>
</evidence>
<evidence type="ECO:0000313" key="11">
    <source>
        <dbReference type="Proteomes" id="UP000534286"/>
    </source>
</evidence>
<feature type="binding site" evidence="7">
    <location>
        <position position="20"/>
    </location>
    <ligand>
        <name>[4Fe-4S] cluster</name>
        <dbReference type="ChEBI" id="CHEBI:49883"/>
        <label>1</label>
    </ligand>
</feature>
<feature type="binding site" evidence="7">
    <location>
        <position position="164"/>
    </location>
    <ligand>
        <name>[4Fe-4S] cluster</name>
        <dbReference type="ChEBI" id="CHEBI:49883"/>
        <label>2</label>
    </ligand>
</feature>
<dbReference type="AlphaFoldDB" id="A0A7W7WEL7"/>
<sequence length="266" mass="28675">MAERMGFFTDTSVCIGCKACEVACKEWNDVPDDGFVFRATSYDNTGSLGASTWRHVAFIEEPGRPPAGREQDGDGTSEGIEGWLMSSDVCKHCTHAACLDVCPTGALFRTEFGTVVVQADVCNGCGYCVPACPYGVIDRRERDGRAFKCTMCYDRQLGGLEPACAKACPTDSIQFGPLDELHARAEERVERLRSEGRPEARLYGASPDDGVGGAGAFFLLLADPEVYGLPPDPVVTTRDLPAMWQWAGGAALSLVGVVAVSFLRRR</sequence>
<dbReference type="PANTHER" id="PTHR43545">
    <property type="entry name" value="FORMATE DEHYDROGENASE, NITRATE-INDUCIBLE, IRON-SULFUR SUBUNIT"/>
    <property type="match status" value="1"/>
</dbReference>
<feature type="binding site" evidence="7">
    <location>
        <position position="90"/>
    </location>
    <ligand>
        <name>[4Fe-4S] cluster</name>
        <dbReference type="ChEBI" id="CHEBI:49883"/>
        <label>3</label>
    </ligand>
</feature>
<keyword evidence="2 7" id="KW-0004">4Fe-4S</keyword>
<feature type="binding site" evidence="7">
    <location>
        <position position="168"/>
    </location>
    <ligand>
        <name>[4Fe-4S] cluster</name>
        <dbReference type="ChEBI" id="CHEBI:49883"/>
        <label>1</label>
    </ligand>
</feature>
<feature type="binding site" evidence="7">
    <location>
        <position position="128"/>
    </location>
    <ligand>
        <name>[4Fe-4S] cluster</name>
        <dbReference type="ChEBI" id="CHEBI:49883"/>
        <label>4</label>
    </ligand>
</feature>
<dbReference type="SUPFAM" id="SSF54862">
    <property type="entry name" value="4Fe-4S ferredoxins"/>
    <property type="match status" value="1"/>
</dbReference>
<evidence type="ECO:0000256" key="7">
    <source>
        <dbReference type="PIRSR" id="PIRSR036298-50"/>
    </source>
</evidence>
<evidence type="ECO:0000256" key="5">
    <source>
        <dbReference type="ARBA" id="ARBA00023004"/>
    </source>
</evidence>
<evidence type="ECO:0000313" key="10">
    <source>
        <dbReference type="EMBL" id="MBB4943993.1"/>
    </source>
</evidence>
<keyword evidence="3 7" id="KW-0479">Metal-binding</keyword>
<protein>
    <submittedName>
        <fullName evidence="10">Formate dehydrogenase iron-sulfur subunit</fullName>
    </submittedName>
</protein>
<comment type="caution">
    <text evidence="10">The sequence shown here is derived from an EMBL/GenBank/DDBJ whole genome shotgun (WGS) entry which is preliminary data.</text>
</comment>
<dbReference type="GO" id="GO:0045333">
    <property type="term" value="P:cellular respiration"/>
    <property type="evidence" value="ECO:0007669"/>
    <property type="project" value="InterPro"/>
</dbReference>
<feature type="domain" description="4Fe-4S ferredoxin-type" evidence="9">
    <location>
        <begin position="5"/>
        <end position="33"/>
    </location>
</feature>
<evidence type="ECO:0000256" key="4">
    <source>
        <dbReference type="ARBA" id="ARBA00022737"/>
    </source>
</evidence>
<keyword evidence="8" id="KW-0812">Transmembrane</keyword>
<comment type="cofactor">
    <cofactor evidence="7">
        <name>[4Fe-4S] cluster</name>
        <dbReference type="ChEBI" id="CHEBI:49883"/>
    </cofactor>
    <text evidence="7">Binds 4 [4Fe-4S] clusters per subunit.</text>
</comment>
<keyword evidence="11" id="KW-1185">Reference proteome</keyword>
<evidence type="ECO:0000256" key="3">
    <source>
        <dbReference type="ARBA" id="ARBA00022723"/>
    </source>
</evidence>
<keyword evidence="8" id="KW-1133">Transmembrane helix</keyword>
<dbReference type="InterPro" id="IPR051555">
    <property type="entry name" value="FDH_Electron_Transfer_Unit"/>
</dbReference>
<keyword evidence="8" id="KW-0472">Membrane</keyword>
<proteinExistence type="predicted"/>
<feature type="binding site" evidence="7">
    <location>
        <position position="132"/>
    </location>
    <ligand>
        <name>[4Fe-4S] cluster</name>
        <dbReference type="ChEBI" id="CHEBI:49883"/>
        <label>3</label>
    </ligand>
</feature>
<feature type="domain" description="4Fe-4S ferredoxin-type" evidence="9">
    <location>
        <begin position="81"/>
        <end position="112"/>
    </location>
</feature>
<dbReference type="GO" id="GO:0030313">
    <property type="term" value="C:cell envelope"/>
    <property type="evidence" value="ECO:0007669"/>
    <property type="project" value="UniProtKB-SubCell"/>
</dbReference>
<feature type="binding site" evidence="7">
    <location>
        <position position="24"/>
    </location>
    <ligand>
        <name>[4Fe-4S] cluster</name>
        <dbReference type="ChEBI" id="CHEBI:49883"/>
        <label>2</label>
    </ligand>
</feature>
<comment type="subcellular location">
    <subcellularLocation>
        <location evidence="1">Cell envelope</location>
    </subcellularLocation>
</comment>
<dbReference type="Pfam" id="PF13247">
    <property type="entry name" value="Fer4_11"/>
    <property type="match status" value="1"/>
</dbReference>
<dbReference type="PIRSF" id="PIRSF036298">
    <property type="entry name" value="FDH_4Fe4S"/>
    <property type="match status" value="1"/>
</dbReference>
<dbReference type="PANTHER" id="PTHR43545:SF6">
    <property type="entry name" value="FORMATE DEHYDROGENASE, NITRATE-INDUCIBLE, IRON-SULFUR SUBUNIT"/>
    <property type="match status" value="1"/>
</dbReference>
<evidence type="ECO:0000256" key="2">
    <source>
        <dbReference type="ARBA" id="ARBA00022485"/>
    </source>
</evidence>
<feature type="binding site" evidence="7">
    <location>
        <position position="152"/>
    </location>
    <ligand>
        <name>[4Fe-4S] cluster</name>
        <dbReference type="ChEBI" id="CHEBI:49883"/>
        <label>2</label>
    </ligand>
</feature>
<feature type="binding site" evidence="7">
    <location>
        <position position="14"/>
    </location>
    <ligand>
        <name>[4Fe-4S] cluster</name>
        <dbReference type="ChEBI" id="CHEBI:49883"/>
        <label>1</label>
    </ligand>
</feature>
<keyword evidence="5 7" id="KW-0408">Iron</keyword>
<reference evidence="10 11" key="1">
    <citation type="submission" date="2020-08" db="EMBL/GenBank/DDBJ databases">
        <title>Sequencing the genomes of 1000 actinobacteria strains.</title>
        <authorList>
            <person name="Klenk H.-P."/>
        </authorList>
    </citation>
    <scope>NUCLEOTIDE SEQUENCE [LARGE SCALE GENOMIC DNA]</scope>
    <source>
        <strain evidence="10 11">DSM 43023</strain>
    </source>
</reference>
<feature type="binding site" evidence="7">
    <location>
        <position position="98"/>
    </location>
    <ligand>
        <name>[4Fe-4S] cluster</name>
        <dbReference type="ChEBI" id="CHEBI:49883"/>
        <label>3</label>
    </ligand>
</feature>
<dbReference type="GO" id="GO:0046872">
    <property type="term" value="F:metal ion binding"/>
    <property type="evidence" value="ECO:0007669"/>
    <property type="project" value="UniProtKB-KW"/>
</dbReference>
<name>A0A7W7WEL7_9ACTN</name>
<dbReference type="InterPro" id="IPR014603">
    <property type="entry name" value="Formate_DH_Fe-S_su"/>
</dbReference>
<organism evidence="10 11">
    <name type="scientific">Streptosporangium album</name>
    <dbReference type="NCBI Taxonomy" id="47479"/>
    <lineage>
        <taxon>Bacteria</taxon>
        <taxon>Bacillati</taxon>
        <taxon>Actinomycetota</taxon>
        <taxon>Actinomycetes</taxon>
        <taxon>Streptosporangiales</taxon>
        <taxon>Streptosporangiaceae</taxon>
        <taxon>Streptosporangium</taxon>
    </lineage>
</organism>
<evidence type="ECO:0000256" key="8">
    <source>
        <dbReference type="SAM" id="Phobius"/>
    </source>
</evidence>
<dbReference type="GO" id="GO:0015944">
    <property type="term" value="P:formate oxidation"/>
    <property type="evidence" value="ECO:0007669"/>
    <property type="project" value="InterPro"/>
</dbReference>